<evidence type="ECO:0000313" key="2">
    <source>
        <dbReference type="Proteomes" id="UP000012128"/>
    </source>
</evidence>
<evidence type="ECO:0008006" key="3">
    <source>
        <dbReference type="Google" id="ProtNLM"/>
    </source>
</evidence>
<accession>M6GGY7</accession>
<name>M6GGY7_LEPIR</name>
<dbReference type="AlphaFoldDB" id="M6GGY7"/>
<dbReference type="Proteomes" id="UP000012128">
    <property type="component" value="Unassembled WGS sequence"/>
</dbReference>
<organism evidence="1 2">
    <name type="scientific">Leptospira interrogans str. 2006001854</name>
    <dbReference type="NCBI Taxonomy" id="1001590"/>
    <lineage>
        <taxon>Bacteria</taxon>
        <taxon>Pseudomonadati</taxon>
        <taxon>Spirochaetota</taxon>
        <taxon>Spirochaetia</taxon>
        <taxon>Leptospirales</taxon>
        <taxon>Leptospiraceae</taxon>
        <taxon>Leptospira</taxon>
    </lineage>
</organism>
<dbReference type="EMBL" id="AFLW02000035">
    <property type="protein sequence ID" value="EMM83990.1"/>
    <property type="molecule type" value="Genomic_DNA"/>
</dbReference>
<gene>
    <name evidence="1" type="ORF">LEP1GSC037_4536</name>
</gene>
<evidence type="ECO:0000313" key="1">
    <source>
        <dbReference type="EMBL" id="EMM83990.1"/>
    </source>
</evidence>
<comment type="caution">
    <text evidence="1">The sequence shown here is derived from an EMBL/GenBank/DDBJ whole genome shotgun (WGS) entry which is preliminary data.</text>
</comment>
<protein>
    <recommendedName>
        <fullName evidence="3">Inositol monophosphatase domain protein</fullName>
    </recommendedName>
</protein>
<sequence length="39" mass="4382">MNSILYLQSAVDSVLEAGKIVLEIYHSDFKVKDKGKTIQ</sequence>
<proteinExistence type="predicted"/>
<reference evidence="1 2" key="1">
    <citation type="submission" date="2013-01" db="EMBL/GenBank/DDBJ databases">
        <authorList>
            <person name="Harkins D.M."/>
            <person name="Durkin A.S."/>
            <person name="Brinkac L.M."/>
            <person name="Haft D.H."/>
            <person name="Selengut J.D."/>
            <person name="Sanka R."/>
            <person name="DePew J."/>
            <person name="Purushe J."/>
            <person name="Hospenthal D.R."/>
            <person name="Murray C.K."/>
            <person name="Pimentel G."/>
            <person name="Wasfy M."/>
            <person name="Parker T."/>
            <person name="Miller R.S."/>
            <person name="Vinetz J.M."/>
            <person name="Sutton G.G."/>
            <person name="Nierman W.C."/>
            <person name="Fouts D.E."/>
        </authorList>
    </citation>
    <scope>NUCLEOTIDE SEQUENCE [LARGE SCALE GENOMIC DNA]</scope>
    <source>
        <strain evidence="1 2">2006001854</strain>
    </source>
</reference>